<feature type="transmembrane region" description="Helical" evidence="1">
    <location>
        <begin position="96"/>
        <end position="123"/>
    </location>
</feature>
<dbReference type="EMBL" id="KQ964432">
    <property type="protein sequence ID" value="KXN73704.1"/>
    <property type="molecule type" value="Genomic_DNA"/>
</dbReference>
<sequence length="188" mass="20939">MTIVFTIVYWSFGAFTGVLKKVGCNPGSDDKTLNTVYLLMAGFVDLITIIVGVYTSIAGHRNLNKWVNVYSATIVEHGEHQDELLKYRKKMAQRSFLYPLSTCITLPFEAIFLILFGCGLFVFELGIPKAITLGLSGLLTGIAFVIDPATHIAFKSAYNQFMNKNNDMKNSYDRYLTTSNDIALNVAQ</sequence>
<name>A0A137PFC8_CONC2</name>
<evidence type="ECO:0000313" key="2">
    <source>
        <dbReference type="EMBL" id="KXN73704.1"/>
    </source>
</evidence>
<reference evidence="2 3" key="1">
    <citation type="journal article" date="2015" name="Genome Biol. Evol.">
        <title>Phylogenomic analyses indicate that early fungi evolved digesting cell walls of algal ancestors of land plants.</title>
        <authorList>
            <person name="Chang Y."/>
            <person name="Wang S."/>
            <person name="Sekimoto S."/>
            <person name="Aerts A.L."/>
            <person name="Choi C."/>
            <person name="Clum A."/>
            <person name="LaButti K.M."/>
            <person name="Lindquist E.A."/>
            <person name="Yee Ngan C."/>
            <person name="Ohm R.A."/>
            <person name="Salamov A.A."/>
            <person name="Grigoriev I.V."/>
            <person name="Spatafora J.W."/>
            <person name="Berbee M.L."/>
        </authorList>
    </citation>
    <scope>NUCLEOTIDE SEQUENCE [LARGE SCALE GENOMIC DNA]</scope>
    <source>
        <strain evidence="2 3">NRRL 28638</strain>
    </source>
</reference>
<keyword evidence="1" id="KW-0812">Transmembrane</keyword>
<accession>A0A137PFC8</accession>
<evidence type="ECO:0000313" key="3">
    <source>
        <dbReference type="Proteomes" id="UP000070444"/>
    </source>
</evidence>
<protein>
    <submittedName>
        <fullName evidence="2">Uncharacterized protein</fullName>
    </submittedName>
</protein>
<dbReference type="AlphaFoldDB" id="A0A137PFC8"/>
<keyword evidence="3" id="KW-1185">Reference proteome</keyword>
<keyword evidence="1" id="KW-0472">Membrane</keyword>
<proteinExistence type="predicted"/>
<feature type="transmembrane region" description="Helical" evidence="1">
    <location>
        <begin position="135"/>
        <end position="154"/>
    </location>
</feature>
<keyword evidence="1" id="KW-1133">Transmembrane helix</keyword>
<dbReference type="Proteomes" id="UP000070444">
    <property type="component" value="Unassembled WGS sequence"/>
</dbReference>
<feature type="transmembrane region" description="Helical" evidence="1">
    <location>
        <begin position="36"/>
        <end position="57"/>
    </location>
</feature>
<gene>
    <name evidence="2" type="ORF">CONCODRAFT_3260</name>
</gene>
<evidence type="ECO:0000256" key="1">
    <source>
        <dbReference type="SAM" id="Phobius"/>
    </source>
</evidence>
<organism evidence="2 3">
    <name type="scientific">Conidiobolus coronatus (strain ATCC 28846 / CBS 209.66 / NRRL 28638)</name>
    <name type="common">Delacroixia coronata</name>
    <dbReference type="NCBI Taxonomy" id="796925"/>
    <lineage>
        <taxon>Eukaryota</taxon>
        <taxon>Fungi</taxon>
        <taxon>Fungi incertae sedis</taxon>
        <taxon>Zoopagomycota</taxon>
        <taxon>Entomophthoromycotina</taxon>
        <taxon>Entomophthoromycetes</taxon>
        <taxon>Entomophthorales</taxon>
        <taxon>Ancylistaceae</taxon>
        <taxon>Conidiobolus</taxon>
    </lineage>
</organism>